<evidence type="ECO:0000256" key="1">
    <source>
        <dbReference type="ARBA" id="ARBA00004141"/>
    </source>
</evidence>
<feature type="non-terminal residue" evidence="13">
    <location>
        <position position="1"/>
    </location>
</feature>
<feature type="transmembrane region" description="Helical" evidence="12">
    <location>
        <begin position="12"/>
        <end position="31"/>
    </location>
</feature>
<dbReference type="GO" id="GO:0006784">
    <property type="term" value="P:heme A biosynthetic process"/>
    <property type="evidence" value="ECO:0007669"/>
    <property type="project" value="InterPro"/>
</dbReference>
<evidence type="ECO:0000256" key="8">
    <source>
        <dbReference type="ARBA" id="ARBA00023133"/>
    </source>
</evidence>
<dbReference type="PANTHER" id="PTHR35457">
    <property type="entry name" value="HEME A SYNTHASE"/>
    <property type="match status" value="1"/>
</dbReference>
<protein>
    <recommendedName>
        <fullName evidence="14">Cytochrome oxidase assembly protein</fullName>
    </recommendedName>
</protein>
<keyword evidence="5 12" id="KW-1133">Transmembrane helix</keyword>
<evidence type="ECO:0000256" key="11">
    <source>
        <dbReference type="ARBA" id="ARBA00023444"/>
    </source>
</evidence>
<sequence>QWRFTKKLKSLISFASVLVFIQIFLGAWTSTNYAAFSCTDFPLCQGKVFPNMNFLGGFNFFQDIGPNYLGGQMDLESRTAIHFTHRMGALVVSLFLSFLAWKMYKDNYKRVSLILVGLLLVQILLGVSNIIFQLPLLIAVAHNLGGLSLITYLVVLRFRYQDDN</sequence>
<dbReference type="GO" id="GO:0016020">
    <property type="term" value="C:membrane"/>
    <property type="evidence" value="ECO:0007669"/>
    <property type="project" value="UniProtKB-SubCell"/>
</dbReference>
<keyword evidence="10" id="KW-1015">Disulfide bond</keyword>
<organism evidence="13">
    <name type="scientific">marine metagenome</name>
    <dbReference type="NCBI Taxonomy" id="408172"/>
    <lineage>
        <taxon>unclassified sequences</taxon>
        <taxon>metagenomes</taxon>
        <taxon>ecological metagenomes</taxon>
    </lineage>
</organism>
<comment type="pathway">
    <text evidence="11">Porphyrin-containing compound metabolism.</text>
</comment>
<dbReference type="EMBL" id="UINC01060393">
    <property type="protein sequence ID" value="SVB84850.1"/>
    <property type="molecule type" value="Genomic_DNA"/>
</dbReference>
<dbReference type="InterPro" id="IPR003780">
    <property type="entry name" value="COX15/CtaA_fam"/>
</dbReference>
<reference evidence="13" key="1">
    <citation type="submission" date="2018-05" db="EMBL/GenBank/DDBJ databases">
        <authorList>
            <person name="Lanie J.A."/>
            <person name="Ng W.-L."/>
            <person name="Kazmierczak K.M."/>
            <person name="Andrzejewski T.M."/>
            <person name="Davidsen T.M."/>
            <person name="Wayne K.J."/>
            <person name="Tettelin H."/>
            <person name="Glass J.I."/>
            <person name="Rusch D."/>
            <person name="Podicherti R."/>
            <person name="Tsui H.-C.T."/>
            <person name="Winkler M.E."/>
        </authorList>
    </citation>
    <scope>NUCLEOTIDE SEQUENCE</scope>
</reference>
<dbReference type="InterPro" id="IPR050450">
    <property type="entry name" value="COX15/CtaA_HemeA_synthase"/>
</dbReference>
<dbReference type="Pfam" id="PF02628">
    <property type="entry name" value="COX15-CtaA"/>
    <property type="match status" value="1"/>
</dbReference>
<dbReference type="PANTHER" id="PTHR35457:SF1">
    <property type="entry name" value="HEME A SYNTHASE"/>
    <property type="match status" value="1"/>
</dbReference>
<evidence type="ECO:0000256" key="2">
    <source>
        <dbReference type="ARBA" id="ARBA00022475"/>
    </source>
</evidence>
<keyword evidence="9 12" id="KW-0472">Membrane</keyword>
<evidence type="ECO:0000256" key="3">
    <source>
        <dbReference type="ARBA" id="ARBA00022692"/>
    </source>
</evidence>
<evidence type="ECO:0000256" key="12">
    <source>
        <dbReference type="SAM" id="Phobius"/>
    </source>
</evidence>
<evidence type="ECO:0000256" key="7">
    <source>
        <dbReference type="ARBA" id="ARBA00023004"/>
    </source>
</evidence>
<evidence type="ECO:0000256" key="10">
    <source>
        <dbReference type="ARBA" id="ARBA00023157"/>
    </source>
</evidence>
<feature type="transmembrane region" description="Helical" evidence="12">
    <location>
        <begin position="113"/>
        <end position="132"/>
    </location>
</feature>
<feature type="transmembrane region" description="Helical" evidence="12">
    <location>
        <begin position="138"/>
        <end position="158"/>
    </location>
</feature>
<evidence type="ECO:0008006" key="14">
    <source>
        <dbReference type="Google" id="ProtNLM"/>
    </source>
</evidence>
<keyword evidence="8" id="KW-0350">Heme biosynthesis</keyword>
<keyword evidence="7" id="KW-0408">Iron</keyword>
<evidence type="ECO:0000256" key="6">
    <source>
        <dbReference type="ARBA" id="ARBA00023002"/>
    </source>
</evidence>
<evidence type="ECO:0000256" key="9">
    <source>
        <dbReference type="ARBA" id="ARBA00023136"/>
    </source>
</evidence>
<proteinExistence type="predicted"/>
<accession>A0A382HC49</accession>
<gene>
    <name evidence="13" type="ORF">METZ01_LOCUS237704</name>
</gene>
<comment type="subcellular location">
    <subcellularLocation>
        <location evidence="1">Membrane</location>
        <topology evidence="1">Multi-pass membrane protein</topology>
    </subcellularLocation>
</comment>
<evidence type="ECO:0000256" key="5">
    <source>
        <dbReference type="ARBA" id="ARBA00022989"/>
    </source>
</evidence>
<dbReference type="GO" id="GO:0016491">
    <property type="term" value="F:oxidoreductase activity"/>
    <property type="evidence" value="ECO:0007669"/>
    <property type="project" value="UniProtKB-KW"/>
</dbReference>
<name>A0A382HC49_9ZZZZ</name>
<keyword evidence="6" id="KW-0560">Oxidoreductase</keyword>
<evidence type="ECO:0000313" key="13">
    <source>
        <dbReference type="EMBL" id="SVB84850.1"/>
    </source>
</evidence>
<evidence type="ECO:0000256" key="4">
    <source>
        <dbReference type="ARBA" id="ARBA00022723"/>
    </source>
</evidence>
<dbReference type="GO" id="GO:0046872">
    <property type="term" value="F:metal ion binding"/>
    <property type="evidence" value="ECO:0007669"/>
    <property type="project" value="UniProtKB-KW"/>
</dbReference>
<keyword evidence="2" id="KW-1003">Cell membrane</keyword>
<keyword evidence="3 12" id="KW-0812">Transmembrane</keyword>
<feature type="transmembrane region" description="Helical" evidence="12">
    <location>
        <begin position="83"/>
        <end position="101"/>
    </location>
</feature>
<dbReference type="AlphaFoldDB" id="A0A382HC49"/>
<keyword evidence="4" id="KW-0479">Metal-binding</keyword>